<dbReference type="GO" id="GO:0016020">
    <property type="term" value="C:membrane"/>
    <property type="evidence" value="ECO:0007669"/>
    <property type="project" value="UniProtKB-SubCell"/>
</dbReference>
<evidence type="ECO:0000256" key="1">
    <source>
        <dbReference type="ARBA" id="ARBA00004141"/>
    </source>
</evidence>
<dbReference type="EMBL" id="GL988041">
    <property type="protein sequence ID" value="EGS20402.1"/>
    <property type="molecule type" value="Genomic_DNA"/>
</dbReference>
<dbReference type="PANTHER" id="PTHR23524:SF1">
    <property type="entry name" value="MRH DOMAIN-CONTAINING PROTEIN-RELATED"/>
    <property type="match status" value="1"/>
</dbReference>
<feature type="transmembrane region" description="Helical" evidence="2">
    <location>
        <begin position="453"/>
        <end position="475"/>
    </location>
</feature>
<dbReference type="eggNOG" id="ENOG502RXU0">
    <property type="taxonomic scope" value="Eukaryota"/>
</dbReference>
<feature type="transmembrane region" description="Helical" evidence="2">
    <location>
        <begin position="96"/>
        <end position="114"/>
    </location>
</feature>
<keyword evidence="2" id="KW-1133">Transmembrane helix</keyword>
<accession>G0S426</accession>
<dbReference type="OrthoDB" id="18110at2759"/>
<feature type="transmembrane region" description="Helical" evidence="2">
    <location>
        <begin position="545"/>
        <end position="565"/>
    </location>
</feature>
<comment type="subcellular location">
    <subcellularLocation>
        <location evidence="1">Membrane</location>
        <topology evidence="1">Multi-pass membrane protein</topology>
    </subcellularLocation>
</comment>
<keyword evidence="2" id="KW-0472">Membrane</keyword>
<evidence type="ECO:0000256" key="2">
    <source>
        <dbReference type="SAM" id="Phobius"/>
    </source>
</evidence>
<feature type="transmembrane region" description="Helical" evidence="2">
    <location>
        <begin position="65"/>
        <end position="84"/>
    </location>
</feature>
<dbReference type="Pfam" id="PF07690">
    <property type="entry name" value="MFS_1"/>
    <property type="match status" value="1"/>
</dbReference>
<evidence type="ECO:0000313" key="3">
    <source>
        <dbReference type="EMBL" id="EGS20402.1"/>
    </source>
</evidence>
<organism evidence="4">
    <name type="scientific">Chaetomium thermophilum (strain DSM 1495 / CBS 144.50 / IMI 039719)</name>
    <name type="common">Thermochaetoides thermophila</name>
    <dbReference type="NCBI Taxonomy" id="759272"/>
    <lineage>
        <taxon>Eukaryota</taxon>
        <taxon>Fungi</taxon>
        <taxon>Dikarya</taxon>
        <taxon>Ascomycota</taxon>
        <taxon>Pezizomycotina</taxon>
        <taxon>Sordariomycetes</taxon>
        <taxon>Sordariomycetidae</taxon>
        <taxon>Sordariales</taxon>
        <taxon>Chaetomiaceae</taxon>
        <taxon>Thermochaetoides</taxon>
    </lineage>
</organism>
<keyword evidence="2" id="KW-0812">Transmembrane</keyword>
<dbReference type="Gene3D" id="1.20.1250.20">
    <property type="entry name" value="MFS general substrate transporter like domains"/>
    <property type="match status" value="2"/>
</dbReference>
<evidence type="ECO:0000313" key="4">
    <source>
        <dbReference type="Proteomes" id="UP000008066"/>
    </source>
</evidence>
<dbReference type="InterPro" id="IPR011701">
    <property type="entry name" value="MFS"/>
</dbReference>
<dbReference type="RefSeq" id="XP_006692698.1">
    <property type="nucleotide sequence ID" value="XM_006692635.1"/>
</dbReference>
<dbReference type="AlphaFoldDB" id="G0S426"/>
<feature type="transmembrane region" description="Helical" evidence="2">
    <location>
        <begin position="415"/>
        <end position="433"/>
    </location>
</feature>
<dbReference type="InterPro" id="IPR036259">
    <property type="entry name" value="MFS_trans_sf"/>
</dbReference>
<feature type="transmembrane region" description="Helical" evidence="2">
    <location>
        <begin position="571"/>
        <end position="594"/>
    </location>
</feature>
<dbReference type="GeneID" id="18256269"/>
<dbReference type="STRING" id="759272.G0S426"/>
<sequence>MQHIRLSLARLFRRLPFSPSTTPLQALTYLLGISLFSISFLVFLNSSVSFVITDLIGVKHGVGDIVGTLGFVDELVALVACPLWGLISDRAGVRQVAVVGYALIGLALILFVQAKNVYPQLLLARIFFAIGATAAATMVTAILPSLTNDTGLDAADEDDGPKTPTTVTRSFDSEATITPDRYRQDPRIAQIRRDSDDRERSRAGHGRPSALAGYVGLFTGCGALVALVLFLPLPARFSHLEGVTLADAVRYSFYVVGLVSFLVAVFVSIGLRGIKGEEGKGWRLLFTFHSTPSDPEVNTSSTRTRILPYRHLLLRSLSLALSDADIALGYLGGFVARASTVAISLFIPLFVNAFFIRHGFCQGSPTDPSPELKRECRQAYVLASILTGVAQLLGLIFAPVFGYLSSRLARRRSCVNWPVAVSCMLGMVGYVAFPSLESPEVSDVDGRGGGPVVLLLAAMMGVSQIGAIVCSLGSLGRGVLKVEETPEREEETRDADQVTLTETAEFGEEVRAAGETAPLLEGRSQEQAEQEDNTRVQLKGSVAGVYSWCGGAAILLLTKLGGYLFDVWATGAPFYLMAIFNGMLLFASLSIDVARAARTY</sequence>
<keyword evidence="4" id="KW-1185">Reference proteome</keyword>
<feature type="transmembrane region" description="Helical" evidence="2">
    <location>
        <begin position="251"/>
        <end position="274"/>
    </location>
</feature>
<proteinExistence type="predicted"/>
<dbReference type="KEGG" id="cthr:CTHT_0022310"/>
<feature type="transmembrane region" description="Helical" evidence="2">
    <location>
        <begin position="210"/>
        <end position="231"/>
    </location>
</feature>
<feature type="transmembrane region" description="Helical" evidence="2">
    <location>
        <begin position="120"/>
        <end position="143"/>
    </location>
</feature>
<dbReference type="HOGENOM" id="CLU_033727_0_0_1"/>
<dbReference type="Proteomes" id="UP000008066">
    <property type="component" value="Unassembled WGS sequence"/>
</dbReference>
<name>G0S426_CHATD</name>
<dbReference type="PANTHER" id="PTHR23524">
    <property type="entry name" value="TRANSPORTER, PUTATIVE (AFU_ORTHOLOGUE AFUA_8G04850)-RELATED"/>
    <property type="match status" value="1"/>
</dbReference>
<protein>
    <submittedName>
        <fullName evidence="3">Uncharacterized protein</fullName>
    </submittedName>
</protein>
<feature type="transmembrane region" description="Helical" evidence="2">
    <location>
        <begin position="380"/>
        <end position="403"/>
    </location>
</feature>
<feature type="transmembrane region" description="Helical" evidence="2">
    <location>
        <begin position="21"/>
        <end position="45"/>
    </location>
</feature>
<dbReference type="GO" id="GO:0022857">
    <property type="term" value="F:transmembrane transporter activity"/>
    <property type="evidence" value="ECO:0007669"/>
    <property type="project" value="InterPro"/>
</dbReference>
<dbReference type="SUPFAM" id="SSF103473">
    <property type="entry name" value="MFS general substrate transporter"/>
    <property type="match status" value="2"/>
</dbReference>
<dbReference type="OMA" id="IPLFVNH"/>
<reference evidence="3 4" key="1">
    <citation type="journal article" date="2011" name="Cell">
        <title>Insight into structure and assembly of the nuclear pore complex by utilizing the genome of a eukaryotic thermophile.</title>
        <authorList>
            <person name="Amlacher S."/>
            <person name="Sarges P."/>
            <person name="Flemming D."/>
            <person name="van Noort V."/>
            <person name="Kunze R."/>
            <person name="Devos D.P."/>
            <person name="Arumugam M."/>
            <person name="Bork P."/>
            <person name="Hurt E."/>
        </authorList>
    </citation>
    <scope>NUCLEOTIDE SEQUENCE [LARGE SCALE GENOMIC DNA]</scope>
    <source>
        <strain evidence="4">DSM 1495 / CBS 144.50 / IMI 039719</strain>
    </source>
</reference>
<feature type="transmembrane region" description="Helical" evidence="2">
    <location>
        <begin position="341"/>
        <end position="360"/>
    </location>
</feature>
<gene>
    <name evidence="3" type="ORF">CTHT_0022310</name>
</gene>